<organism evidence="2">
    <name type="scientific">marine metagenome</name>
    <dbReference type="NCBI Taxonomy" id="408172"/>
    <lineage>
        <taxon>unclassified sequences</taxon>
        <taxon>metagenomes</taxon>
        <taxon>ecological metagenomes</taxon>
    </lineage>
</organism>
<dbReference type="SUPFAM" id="SSF56059">
    <property type="entry name" value="Glutathione synthetase ATP-binding domain-like"/>
    <property type="match status" value="1"/>
</dbReference>
<gene>
    <name evidence="2" type="ORF">METZ01_LOCUS66532</name>
</gene>
<dbReference type="EMBL" id="UINC01004350">
    <property type="protein sequence ID" value="SVA13678.1"/>
    <property type="molecule type" value="Genomic_DNA"/>
</dbReference>
<evidence type="ECO:0000259" key="1">
    <source>
        <dbReference type="PROSITE" id="PS50975"/>
    </source>
</evidence>
<protein>
    <recommendedName>
        <fullName evidence="1">ATP-grasp domain-containing protein</fullName>
    </recommendedName>
</protein>
<reference evidence="2" key="1">
    <citation type="submission" date="2018-05" db="EMBL/GenBank/DDBJ databases">
        <authorList>
            <person name="Lanie J.A."/>
            <person name="Ng W.-L."/>
            <person name="Kazmierczak K.M."/>
            <person name="Andrzejewski T.M."/>
            <person name="Davidsen T.M."/>
            <person name="Wayne K.J."/>
            <person name="Tettelin H."/>
            <person name="Glass J.I."/>
            <person name="Rusch D."/>
            <person name="Podicherti R."/>
            <person name="Tsui H.-C.T."/>
            <person name="Winkler M.E."/>
        </authorList>
    </citation>
    <scope>NUCLEOTIDE SEQUENCE</scope>
</reference>
<evidence type="ECO:0000313" key="2">
    <source>
        <dbReference type="EMBL" id="SVA13678.1"/>
    </source>
</evidence>
<sequence length="438" mass="49346">MKIGSFFPGAHYSSLYAMAGDDCSLFFDLEKLTEKQKADHLSNVELTAMLQIALTCVGHDNDHVALYEQFASAEWKETVRRYHGFFSRMTQNIIPLNNFSYHPKNTYYDSVATYVKKNPNLTDVTNLYMSSGSNKIIHNNENLLEINRNVNSKKHFAENAPSFGIPVPNTLVTTKAELQSDAVKDFFLSHRNKIIIKLLGLAGARNVAPVSTIGECEEYVAEYDESMIILLQERLDLKFYKEMTVDLVVSKTEIRIDNIREILFADGIWVGNLIGKSVTLSEKQTRVLLKVGEYARHHGYVSDEGSNCGIDFFIGKDGSLVVTEINARWTGGLFPAQILGKIDSEGKDAVAFFDIVLIEKKESYLNFLDRYLVGEHKGAFSMIPIGFGCFPISIENKNYFYTWQAVLGDLDSFKQVKNDELGEGVMITADKIKIKVNN</sequence>
<dbReference type="PROSITE" id="PS50975">
    <property type="entry name" value="ATP_GRASP"/>
    <property type="match status" value="1"/>
</dbReference>
<feature type="domain" description="ATP-grasp" evidence="1">
    <location>
        <begin position="157"/>
        <end position="358"/>
    </location>
</feature>
<dbReference type="GO" id="GO:0046872">
    <property type="term" value="F:metal ion binding"/>
    <property type="evidence" value="ECO:0007669"/>
    <property type="project" value="InterPro"/>
</dbReference>
<dbReference type="GO" id="GO:0005524">
    <property type="term" value="F:ATP binding"/>
    <property type="evidence" value="ECO:0007669"/>
    <property type="project" value="InterPro"/>
</dbReference>
<dbReference type="InterPro" id="IPR011761">
    <property type="entry name" value="ATP-grasp"/>
</dbReference>
<proteinExistence type="predicted"/>
<dbReference type="AlphaFoldDB" id="A0A381TDM9"/>
<accession>A0A381TDM9</accession>
<name>A0A381TDM9_9ZZZZ</name>